<keyword evidence="1" id="KW-0175">Coiled coil</keyword>
<dbReference type="EMBL" id="AHAM01000057">
    <property type="protein sequence ID" value="EHK57737.1"/>
    <property type="molecule type" value="Genomic_DNA"/>
</dbReference>
<accession>H0HNG5</accession>
<dbReference type="PATRIC" id="fig|1107882.3.peg.1647"/>
<evidence type="ECO:0000313" key="2">
    <source>
        <dbReference type="EMBL" id="EHK57737.1"/>
    </source>
</evidence>
<protein>
    <submittedName>
        <fullName evidence="2">Uncharacterized protein</fullName>
    </submittedName>
</protein>
<proteinExistence type="predicted"/>
<reference evidence="2 3" key="1">
    <citation type="journal article" date="2012" name="J. Bacteriol.">
        <title>Draft Genome Sequence of Mesorhizobium alhagi CCNWXJ12-2T, a Novel Salt-Resistant Species Isolated from the Desert of Northwestern China.</title>
        <authorList>
            <person name="Zhou M."/>
            <person name="Chen W."/>
            <person name="Chen H."/>
            <person name="Wei G."/>
        </authorList>
    </citation>
    <scope>NUCLEOTIDE SEQUENCE [LARGE SCALE GENOMIC DNA]</scope>
    <source>
        <strain evidence="2 3">CCNWXJ12-2</strain>
    </source>
</reference>
<sequence length="120" mass="13287">MAIFTPITSSQVVATILNGAVNPIPSLFAVRSGLISLCDSLLRQSNDVADATESADELEAAFQRACDELWRTDEAIMRAHPQSLSDIRMQMIVCRYRTSDGDFAEEHVNLLFENIERLAA</sequence>
<evidence type="ECO:0000313" key="3">
    <source>
        <dbReference type="Proteomes" id="UP000003250"/>
    </source>
</evidence>
<keyword evidence="3" id="KW-1185">Reference proteome</keyword>
<dbReference type="RefSeq" id="WP_008835327.1">
    <property type="nucleotide sequence ID" value="NZ_AHAM01000057.1"/>
</dbReference>
<gene>
    <name evidence="2" type="ORF">MAXJ12_08439</name>
</gene>
<feature type="coiled-coil region" evidence="1">
    <location>
        <begin position="41"/>
        <end position="68"/>
    </location>
</feature>
<dbReference type="AlphaFoldDB" id="H0HNG5"/>
<organism evidence="2 3">
    <name type="scientific">Mesorhizobium alhagi CCNWXJ12-2</name>
    <dbReference type="NCBI Taxonomy" id="1107882"/>
    <lineage>
        <taxon>Bacteria</taxon>
        <taxon>Pseudomonadati</taxon>
        <taxon>Pseudomonadota</taxon>
        <taxon>Alphaproteobacteria</taxon>
        <taxon>Hyphomicrobiales</taxon>
        <taxon>Phyllobacteriaceae</taxon>
        <taxon>Allomesorhizobium</taxon>
    </lineage>
</organism>
<dbReference type="Proteomes" id="UP000003250">
    <property type="component" value="Unassembled WGS sequence"/>
</dbReference>
<evidence type="ECO:0000256" key="1">
    <source>
        <dbReference type="SAM" id="Coils"/>
    </source>
</evidence>
<name>H0HNG5_9HYPH</name>